<keyword evidence="5" id="KW-0963">Cytoplasm</keyword>
<keyword evidence="6" id="KW-0132">Cell division</keyword>
<evidence type="ECO:0000313" key="21">
    <source>
        <dbReference type="Ensembl" id="ENSGALP00010040593.1"/>
    </source>
</evidence>
<dbReference type="InterPro" id="IPR008657">
    <property type="entry name" value="JTB"/>
</dbReference>
<dbReference type="Proteomes" id="UP000000539">
    <property type="component" value="Chromosome 25"/>
</dbReference>
<keyword evidence="22" id="KW-1185">Reference proteome</keyword>
<keyword evidence="14" id="KW-0131">Cell cycle</keyword>
<feature type="region of interest" description="Disordered" evidence="19">
    <location>
        <begin position="96"/>
        <end position="202"/>
    </location>
</feature>
<dbReference type="GlyGen" id="A0A8V1A8U2">
    <property type="glycosylation" value="1 site"/>
</dbReference>
<dbReference type="PANTHER" id="PTHR13041:SF3">
    <property type="entry name" value="PROTEIN JTB"/>
    <property type="match status" value="1"/>
</dbReference>
<evidence type="ECO:0000256" key="3">
    <source>
        <dbReference type="ARBA" id="ARBA00004300"/>
    </source>
</evidence>
<evidence type="ECO:0000256" key="11">
    <source>
        <dbReference type="ARBA" id="ARBA00023128"/>
    </source>
</evidence>
<evidence type="ECO:0000256" key="15">
    <source>
        <dbReference type="ARBA" id="ARBA00058368"/>
    </source>
</evidence>
<evidence type="ECO:0000256" key="9">
    <source>
        <dbReference type="ARBA" id="ARBA00022776"/>
    </source>
</evidence>
<evidence type="ECO:0000256" key="17">
    <source>
        <dbReference type="ARBA" id="ARBA00063184"/>
    </source>
</evidence>
<evidence type="ECO:0000256" key="19">
    <source>
        <dbReference type="SAM" id="MobiDB-lite"/>
    </source>
</evidence>
<evidence type="ECO:0000256" key="16">
    <source>
        <dbReference type="ARBA" id="ARBA00060886"/>
    </source>
</evidence>
<keyword evidence="12" id="KW-0472">Membrane</keyword>
<evidence type="ECO:0000256" key="4">
    <source>
        <dbReference type="ARBA" id="ARBA00004479"/>
    </source>
</evidence>
<evidence type="ECO:0000313" key="22">
    <source>
        <dbReference type="Proteomes" id="UP000000539"/>
    </source>
</evidence>
<dbReference type="GO" id="GO:0005739">
    <property type="term" value="C:mitochondrion"/>
    <property type="evidence" value="ECO:0007669"/>
    <property type="project" value="UniProtKB-SubCell"/>
</dbReference>
<evidence type="ECO:0000256" key="13">
    <source>
        <dbReference type="ARBA" id="ARBA00023212"/>
    </source>
</evidence>
<evidence type="ECO:0000256" key="8">
    <source>
        <dbReference type="ARBA" id="ARBA00022729"/>
    </source>
</evidence>
<keyword evidence="7" id="KW-0812">Transmembrane</keyword>
<feature type="chain" id="PRO_5036479212" description="Protein JTB" evidence="20">
    <location>
        <begin position="35"/>
        <end position="202"/>
    </location>
</feature>
<feature type="signal peptide" evidence="20">
    <location>
        <begin position="1"/>
        <end position="34"/>
    </location>
</feature>
<dbReference type="Pfam" id="PF05439">
    <property type="entry name" value="JTB"/>
    <property type="match status" value="1"/>
</dbReference>
<dbReference type="GO" id="GO:0005819">
    <property type="term" value="C:spindle"/>
    <property type="evidence" value="ECO:0007669"/>
    <property type="project" value="UniProtKB-SubCell"/>
</dbReference>
<evidence type="ECO:0000256" key="2">
    <source>
        <dbReference type="ARBA" id="ARBA00004186"/>
    </source>
</evidence>
<evidence type="ECO:0000256" key="1">
    <source>
        <dbReference type="ARBA" id="ARBA00004173"/>
    </source>
</evidence>
<gene>
    <name evidence="21" type="primary">LOC121112063</name>
</gene>
<organism evidence="21 22">
    <name type="scientific">Gallus gallus</name>
    <name type="common">Chicken</name>
    <dbReference type="NCBI Taxonomy" id="9031"/>
    <lineage>
        <taxon>Eukaryota</taxon>
        <taxon>Metazoa</taxon>
        <taxon>Chordata</taxon>
        <taxon>Craniata</taxon>
        <taxon>Vertebrata</taxon>
        <taxon>Euteleostomi</taxon>
        <taxon>Archelosauria</taxon>
        <taxon>Archosauria</taxon>
        <taxon>Dinosauria</taxon>
        <taxon>Saurischia</taxon>
        <taxon>Theropoda</taxon>
        <taxon>Coelurosauria</taxon>
        <taxon>Aves</taxon>
        <taxon>Neognathae</taxon>
        <taxon>Galloanserae</taxon>
        <taxon>Galliformes</taxon>
        <taxon>Phasianidae</taxon>
        <taxon>Phasianinae</taxon>
        <taxon>Gallus</taxon>
    </lineage>
</organism>
<protein>
    <recommendedName>
        <fullName evidence="18">Protein JTB</fullName>
    </recommendedName>
</protein>
<evidence type="ECO:0000256" key="18">
    <source>
        <dbReference type="ARBA" id="ARBA00068227"/>
    </source>
</evidence>
<dbReference type="Gene3D" id="3.30.720.220">
    <property type="match status" value="1"/>
</dbReference>
<comment type="function">
    <text evidence="15">Required for normal cytokinesis during mitosis. Plays a role in the regulation of cell proliferation. May be a component of the chromosomal passenger complex (CPC), a complex that acts as a key regulator of mitosis. The CPC complex has essential functions at the centromere in ensuring correct chromosome alignment and segregation and is required for chromatin-induced microtubule stabilization and spindle assembly. Increases AURKB activity. Inhibits apoptosis induced by TGFB1. Overexpression induces swelling of mitochondria and reduces mitochondrial membrane potential.</text>
</comment>
<evidence type="ECO:0000256" key="20">
    <source>
        <dbReference type="SAM" id="SignalP"/>
    </source>
</evidence>
<sequence>MWSRRGAGPRCCALCALLGALCALLGAGLRPVTAVAAMAASEERRSASPATPCWRREEFVVARECGRCSGFEVKSIPECGPTGFVEKISCAASKRDEYKRSSRRRAQPAGLPGGRSAARHRSARPPAHLPGQHRGGTAGAAHPAAVPPARVPPGDGFPARLGVGTRGAGAARPPGRSGGGRRGGRGRSGQSAADGRGPPGPP</sequence>
<keyword evidence="11" id="KW-0496">Mitochondrion</keyword>
<dbReference type="GO" id="GO:0005813">
    <property type="term" value="C:centrosome"/>
    <property type="evidence" value="ECO:0007669"/>
    <property type="project" value="UniProtKB-SubCell"/>
</dbReference>
<evidence type="ECO:0000256" key="12">
    <source>
        <dbReference type="ARBA" id="ARBA00023136"/>
    </source>
</evidence>
<dbReference type="Ensembl" id="ENSGALT00010066327.1">
    <property type="protein sequence ID" value="ENSGALP00010040593.1"/>
    <property type="gene ID" value="ENSGALG00010027359.1"/>
</dbReference>
<dbReference type="FunFam" id="3.30.720.220:FF:000001">
    <property type="entry name" value="Jumping translocation breakpoint"/>
    <property type="match status" value="1"/>
</dbReference>
<comment type="subunit">
    <text evidence="17">Interacts with AURKA, AURKB, BIRC5 and INCENP. May be a component of the CPC at least composed of BIRC5/survivin, CDCA8/borealin, INCENP and AURKB/Aurora-B.</text>
</comment>
<name>A0A8V1A8U2_CHICK</name>
<keyword evidence="10" id="KW-1133">Transmembrane helix</keyword>
<evidence type="ECO:0000256" key="10">
    <source>
        <dbReference type="ARBA" id="ARBA00022989"/>
    </source>
</evidence>
<keyword evidence="9" id="KW-0498">Mitosis</keyword>
<comment type="subcellular location">
    <subcellularLocation>
        <location evidence="3">Cytoplasm</location>
        <location evidence="3">Cytoskeleton</location>
        <location evidence="3">Microtubule organizing center</location>
        <location evidence="3">Centrosome</location>
    </subcellularLocation>
    <subcellularLocation>
        <location evidence="2">Cytoplasm</location>
        <location evidence="2">Cytoskeleton</location>
        <location evidence="2">Spindle</location>
    </subcellularLocation>
    <subcellularLocation>
        <location evidence="4">Membrane</location>
        <topology evidence="4">Single-pass type I membrane protein</topology>
    </subcellularLocation>
    <subcellularLocation>
        <location evidence="1">Mitochondrion</location>
    </subcellularLocation>
</comment>
<dbReference type="AlphaFoldDB" id="A0A8V1A8U2"/>
<accession>A0A8V1A8U2</accession>
<keyword evidence="13" id="KW-0206">Cytoskeleton</keyword>
<keyword evidence="8 20" id="KW-0732">Signal</keyword>
<evidence type="ECO:0000256" key="5">
    <source>
        <dbReference type="ARBA" id="ARBA00022490"/>
    </source>
</evidence>
<proteinExistence type="inferred from homology"/>
<reference evidence="21" key="2">
    <citation type="submission" date="2025-08" db="UniProtKB">
        <authorList>
            <consortium name="Ensembl"/>
        </authorList>
    </citation>
    <scope>IDENTIFICATION</scope>
    <source>
        <strain evidence="21">broiler</strain>
    </source>
</reference>
<feature type="compositionally biased region" description="Low complexity" evidence="19">
    <location>
        <begin position="152"/>
        <end position="175"/>
    </location>
</feature>
<reference evidence="21" key="3">
    <citation type="submission" date="2025-09" db="UniProtKB">
        <authorList>
            <consortium name="Ensembl"/>
        </authorList>
    </citation>
    <scope>IDENTIFICATION</scope>
    <source>
        <strain evidence="21">broiler</strain>
    </source>
</reference>
<comment type="similarity">
    <text evidence="16">Belongs to the JTB family.</text>
</comment>
<evidence type="ECO:0000256" key="6">
    <source>
        <dbReference type="ARBA" id="ARBA00022618"/>
    </source>
</evidence>
<dbReference type="PANTHER" id="PTHR13041">
    <property type="entry name" value="JTB PROTEIN-RELATED"/>
    <property type="match status" value="1"/>
</dbReference>
<dbReference type="GeneTree" id="ENSGT00960000192398"/>
<dbReference type="GO" id="GO:0051301">
    <property type="term" value="P:cell division"/>
    <property type="evidence" value="ECO:0007669"/>
    <property type="project" value="UniProtKB-KW"/>
</dbReference>
<evidence type="ECO:0000256" key="14">
    <source>
        <dbReference type="ARBA" id="ARBA00023306"/>
    </source>
</evidence>
<reference evidence="21" key="1">
    <citation type="submission" date="2020-11" db="EMBL/GenBank/DDBJ databases">
        <title>Gallus gallus (Chicken) genome, bGalGal1, GRCg7b, maternal haplotype autosomes + Z &amp; W.</title>
        <authorList>
            <person name="Warren W."/>
            <person name="Formenti G."/>
            <person name="Fedrigo O."/>
            <person name="Haase B."/>
            <person name="Mountcastle J."/>
            <person name="Balacco J."/>
            <person name="Tracey A."/>
            <person name="Schneider V."/>
            <person name="Okimoto R."/>
            <person name="Cheng H."/>
            <person name="Hawken R."/>
            <person name="Howe K."/>
            <person name="Jarvis E.D."/>
        </authorList>
    </citation>
    <scope>NUCLEOTIDE SEQUENCE [LARGE SCALE GENOMIC DNA]</scope>
    <source>
        <strain evidence="21">Broiler</strain>
    </source>
</reference>
<dbReference type="GO" id="GO:0016020">
    <property type="term" value="C:membrane"/>
    <property type="evidence" value="ECO:0007669"/>
    <property type="project" value="UniProtKB-SubCell"/>
</dbReference>
<evidence type="ECO:0000256" key="7">
    <source>
        <dbReference type="ARBA" id="ARBA00022692"/>
    </source>
</evidence>